<organism evidence="1 2">
    <name type="scientific">Halorubrum tailed virus 4</name>
    <dbReference type="NCBI Taxonomy" id="1273752"/>
    <lineage>
        <taxon>Viruses</taxon>
        <taxon>Duplodnaviria</taxon>
        <taxon>Heunggongvirae</taxon>
        <taxon>Uroviricota</taxon>
        <taxon>Caudoviricetes</taxon>
        <taxon>Kirjokansivirales</taxon>
        <taxon>Haloferuviridae</taxon>
        <taxon>Saldibavirus</taxon>
        <taxon>Saldibavirus natrii</taxon>
        <taxon>Saldibavirus HRTV4</taxon>
    </lineage>
</organism>
<evidence type="ECO:0000313" key="1">
    <source>
        <dbReference type="EMBL" id="AGM11120.1"/>
    </source>
</evidence>
<dbReference type="GeneID" id="16194373"/>
<proteinExistence type="predicted"/>
<protein>
    <submittedName>
        <fullName evidence="1">Uncharacterized protein</fullName>
    </submittedName>
</protein>
<dbReference type="EMBL" id="KC292023">
    <property type="protein sequence ID" value="AGM11120.1"/>
    <property type="molecule type" value="Genomic_DNA"/>
</dbReference>
<sequence length="71" mass="7751">MTDTTTIEVTTEQKAALNSMGYGSYKAALQRLIDSYNEGDGGELLTDAQRGEAREIALDVVNDRVVRDALE</sequence>
<accession>R4T8C5</accession>
<reference evidence="1 2" key="1">
    <citation type="submission" date="2012-12" db="EMBL/GenBank/DDBJ databases">
        <authorList>
            <person name="Sencilo A."/>
            <person name="Jacobs-Sera D."/>
            <person name="Russell D.A."/>
            <person name="Ko C."/>
            <person name="Atanasova N."/>
            <person name="Osterlund E."/>
            <person name="Oksanen H.M."/>
            <person name="Bamford D.H."/>
            <person name="Hatfull G.F."/>
            <person name="Roine E."/>
            <person name="Hendrix R.W."/>
        </authorList>
    </citation>
    <scope>NUCLEOTIDE SEQUENCE [LARGE SCALE GENOMIC DNA]</scope>
</reference>
<name>R4T8C5_9CAUD</name>
<evidence type="ECO:0000313" key="2">
    <source>
        <dbReference type="Proteomes" id="UP000202022"/>
    </source>
</evidence>
<gene>
    <name evidence="1" type="primary">26</name>
    <name evidence="1" type="ORF">HRTV4_26</name>
</gene>
<dbReference type="Proteomes" id="UP000202022">
    <property type="component" value="Segment"/>
</dbReference>
<keyword evidence="2" id="KW-1185">Reference proteome</keyword>
<dbReference type="RefSeq" id="YP_008059515.1">
    <property type="nucleotide sequence ID" value="NC_021329.1"/>
</dbReference>
<dbReference type="KEGG" id="vg:16194373"/>